<evidence type="ECO:0000256" key="13">
    <source>
        <dbReference type="ARBA" id="ARBA00029789"/>
    </source>
</evidence>
<evidence type="ECO:0000256" key="16">
    <source>
        <dbReference type="ARBA" id="ARBA00047857"/>
    </source>
</evidence>
<dbReference type="SUPFAM" id="SSF82114">
    <property type="entry name" value="Riboflavin kinase-like"/>
    <property type="match status" value="1"/>
</dbReference>
<keyword evidence="12" id="KW-0460">Magnesium</keyword>
<dbReference type="InterPro" id="IPR023465">
    <property type="entry name" value="Riboflavin_kinase_dom_sf"/>
</dbReference>
<dbReference type="InterPro" id="IPR039063">
    <property type="entry name" value="RibK_CTP-dep"/>
</dbReference>
<keyword evidence="19" id="KW-1185">Reference proteome</keyword>
<gene>
    <name evidence="18" type="ORF">GPA26_15140</name>
</gene>
<dbReference type="Gene3D" id="2.40.30.30">
    <property type="entry name" value="Riboflavin kinase-like"/>
    <property type="match status" value="1"/>
</dbReference>
<keyword evidence="9" id="KW-0479">Metal-binding</keyword>
<keyword evidence="10" id="KW-0547">Nucleotide-binding</keyword>
<comment type="similarity">
    <text evidence="3">Belongs to the archaeal riboflavin kinase family.</text>
</comment>
<proteinExistence type="inferred from homology"/>
<dbReference type="RefSeq" id="WP_169207164.1">
    <property type="nucleotide sequence ID" value="NZ_CP059560.1"/>
</dbReference>
<keyword evidence="8" id="KW-0808">Transferase</keyword>
<dbReference type="InterPro" id="IPR023602">
    <property type="entry name" value="Riboflavin_kinase_CTP-dep"/>
</dbReference>
<evidence type="ECO:0000256" key="11">
    <source>
        <dbReference type="ARBA" id="ARBA00022777"/>
    </source>
</evidence>
<accession>A0ABX1MTY9</accession>
<comment type="caution">
    <text evidence="18">The sequence shown here is derived from an EMBL/GenBank/DDBJ whole genome shotgun (WGS) entry which is preliminary data.</text>
</comment>
<evidence type="ECO:0000256" key="1">
    <source>
        <dbReference type="ARBA" id="ARBA00001946"/>
    </source>
</evidence>
<evidence type="ECO:0000313" key="18">
    <source>
        <dbReference type="EMBL" id="NMF89805.1"/>
    </source>
</evidence>
<comment type="catalytic activity">
    <reaction evidence="16">
        <text>riboflavin + CTP = CDP + FMN + H(+)</text>
        <dbReference type="Rhea" id="RHEA:25021"/>
        <dbReference type="ChEBI" id="CHEBI:15378"/>
        <dbReference type="ChEBI" id="CHEBI:37563"/>
        <dbReference type="ChEBI" id="CHEBI:57986"/>
        <dbReference type="ChEBI" id="CHEBI:58069"/>
        <dbReference type="ChEBI" id="CHEBI:58210"/>
        <dbReference type="EC" id="2.7.1.161"/>
    </reaction>
</comment>
<evidence type="ECO:0000259" key="17">
    <source>
        <dbReference type="Pfam" id="PF01982"/>
    </source>
</evidence>
<feature type="domain" description="Riboflavin kinase" evidence="17">
    <location>
        <begin position="14"/>
        <end position="131"/>
    </location>
</feature>
<evidence type="ECO:0000256" key="8">
    <source>
        <dbReference type="ARBA" id="ARBA00022679"/>
    </source>
</evidence>
<protein>
    <recommendedName>
        <fullName evidence="5">Riboflavin kinase</fullName>
        <ecNumber evidence="4">2.7.1.161</ecNumber>
    </recommendedName>
    <alternativeName>
        <fullName evidence="14">CTP-dependent riboflavin kinase</fullName>
    </alternativeName>
    <alternativeName>
        <fullName evidence="15">CTP:riboflavin 5'-phosphotransferase</fullName>
    </alternativeName>
    <alternativeName>
        <fullName evidence="13">Flavokinase</fullName>
    </alternativeName>
</protein>
<evidence type="ECO:0000256" key="12">
    <source>
        <dbReference type="ARBA" id="ARBA00022842"/>
    </source>
</evidence>
<evidence type="ECO:0000256" key="10">
    <source>
        <dbReference type="ARBA" id="ARBA00022741"/>
    </source>
</evidence>
<comment type="cofactor">
    <cofactor evidence="1">
        <name>Mg(2+)</name>
        <dbReference type="ChEBI" id="CHEBI:18420"/>
    </cofactor>
</comment>
<evidence type="ECO:0000256" key="4">
    <source>
        <dbReference type="ARBA" id="ARBA00011987"/>
    </source>
</evidence>
<evidence type="ECO:0000256" key="9">
    <source>
        <dbReference type="ARBA" id="ARBA00022723"/>
    </source>
</evidence>
<organism evidence="18 19">
    <name type="scientific">Aromatoleum petrolei</name>
    <dbReference type="NCBI Taxonomy" id="76116"/>
    <lineage>
        <taxon>Bacteria</taxon>
        <taxon>Pseudomonadati</taxon>
        <taxon>Pseudomonadota</taxon>
        <taxon>Betaproteobacteria</taxon>
        <taxon>Rhodocyclales</taxon>
        <taxon>Rhodocyclaceae</taxon>
        <taxon>Aromatoleum</taxon>
    </lineage>
</organism>
<keyword evidence="6" id="KW-0285">Flavoprotein</keyword>
<name>A0ABX1MTY9_9RHOO</name>
<dbReference type="PANTHER" id="PTHR40706:SF1">
    <property type="entry name" value="RIBOFLAVIN KINASE"/>
    <property type="match status" value="1"/>
</dbReference>
<sequence length="145" mass="15663">MMTTATGLELEGEVAPGLGEGSRFTAIDWVILEFRRKLGFIPWPGTFNLRMRGAAWDWARARLRSTAGIAITPRGGFCAAKCFGVSIAGHLTGAVVFPEMPDYPDDKFEIVAPVPIRETLGLQDGDLVNLRLDLALSARDDATAA</sequence>
<dbReference type="PANTHER" id="PTHR40706">
    <property type="entry name" value="RIBOFLAVIN KINASE"/>
    <property type="match status" value="1"/>
</dbReference>
<evidence type="ECO:0000313" key="19">
    <source>
        <dbReference type="Proteomes" id="UP000652074"/>
    </source>
</evidence>
<reference evidence="18 19" key="1">
    <citation type="submission" date="2019-12" db="EMBL/GenBank/DDBJ databases">
        <title>Comparative genomics gives insights into the taxonomy of the Azoarcus-Aromatoleum group and reveals separate origins of nif in the plant-associated Azoarcus and non-plant-associated Aromatoleum sub-groups.</title>
        <authorList>
            <person name="Lafos M."/>
            <person name="Maluk M."/>
            <person name="Batista M."/>
            <person name="Junghare M."/>
            <person name="Carmona M."/>
            <person name="Faoro H."/>
            <person name="Cruz L.M."/>
            <person name="Battistoni F."/>
            <person name="De Souza E."/>
            <person name="Pedrosa F."/>
            <person name="Chen W.-M."/>
            <person name="Poole P.S."/>
            <person name="Dixon R.A."/>
            <person name="James E.K."/>
        </authorList>
    </citation>
    <scope>NUCLEOTIDE SEQUENCE [LARGE SCALE GENOMIC DNA]</scope>
    <source>
        <strain evidence="18 19">ToN1</strain>
    </source>
</reference>
<evidence type="ECO:0000256" key="3">
    <source>
        <dbReference type="ARBA" id="ARBA00006428"/>
    </source>
</evidence>
<dbReference type="EC" id="2.7.1.161" evidence="4"/>
<evidence type="ECO:0000256" key="15">
    <source>
        <dbReference type="ARBA" id="ARBA00033116"/>
    </source>
</evidence>
<evidence type="ECO:0000256" key="7">
    <source>
        <dbReference type="ARBA" id="ARBA00022643"/>
    </source>
</evidence>
<keyword evidence="7" id="KW-0288">FMN</keyword>
<dbReference type="Pfam" id="PF01982">
    <property type="entry name" value="CTP-dep_RFKase"/>
    <property type="match status" value="1"/>
</dbReference>
<evidence type="ECO:0000256" key="14">
    <source>
        <dbReference type="ARBA" id="ARBA00030544"/>
    </source>
</evidence>
<evidence type="ECO:0000256" key="6">
    <source>
        <dbReference type="ARBA" id="ARBA00022630"/>
    </source>
</evidence>
<dbReference type="EMBL" id="WTVR01000029">
    <property type="protein sequence ID" value="NMF89805.1"/>
    <property type="molecule type" value="Genomic_DNA"/>
</dbReference>
<comment type="pathway">
    <text evidence="2">Cofactor biosynthesis; FMN biosynthesis; FMN from riboflavin (CTP route): step 1/1.</text>
</comment>
<dbReference type="Proteomes" id="UP000652074">
    <property type="component" value="Unassembled WGS sequence"/>
</dbReference>
<evidence type="ECO:0000256" key="5">
    <source>
        <dbReference type="ARBA" id="ARBA00017394"/>
    </source>
</evidence>
<keyword evidence="11" id="KW-0418">Kinase</keyword>
<evidence type="ECO:0000256" key="2">
    <source>
        <dbReference type="ARBA" id="ARBA00005219"/>
    </source>
</evidence>